<dbReference type="Ensembl" id="ENSSGRT00000005564.1">
    <property type="protein sequence ID" value="ENSSGRP00000005138.1"/>
    <property type="gene ID" value="ENSSGRG00000003289.1"/>
</dbReference>
<feature type="compositionally biased region" description="Acidic residues" evidence="1">
    <location>
        <begin position="1"/>
        <end position="11"/>
    </location>
</feature>
<feature type="region of interest" description="Disordered" evidence="1">
    <location>
        <begin position="1"/>
        <end position="35"/>
    </location>
</feature>
<dbReference type="PANTHER" id="PTHR28467">
    <property type="entry name" value="PAXIP1-ASSOCIATED GLUTAMATE-RICH PROTEIN 1"/>
    <property type="match status" value="1"/>
</dbReference>
<organism evidence="2 3">
    <name type="scientific">Sinocyclocheilus grahami</name>
    <name type="common">Dianchi golden-line fish</name>
    <name type="synonym">Barbus grahami</name>
    <dbReference type="NCBI Taxonomy" id="75366"/>
    <lineage>
        <taxon>Eukaryota</taxon>
        <taxon>Metazoa</taxon>
        <taxon>Chordata</taxon>
        <taxon>Craniata</taxon>
        <taxon>Vertebrata</taxon>
        <taxon>Euteleostomi</taxon>
        <taxon>Actinopterygii</taxon>
        <taxon>Neopterygii</taxon>
        <taxon>Teleostei</taxon>
        <taxon>Ostariophysi</taxon>
        <taxon>Cypriniformes</taxon>
        <taxon>Cyprinidae</taxon>
        <taxon>Cyprininae</taxon>
        <taxon>Sinocyclocheilus</taxon>
    </lineage>
</organism>
<dbReference type="Pfam" id="PF15364">
    <property type="entry name" value="PAXIP1_C"/>
    <property type="match status" value="1"/>
</dbReference>
<evidence type="ECO:0000313" key="2">
    <source>
        <dbReference type="Ensembl" id="ENSSGRP00000005138.1"/>
    </source>
</evidence>
<keyword evidence="3" id="KW-1185">Reference proteome</keyword>
<evidence type="ECO:0000256" key="1">
    <source>
        <dbReference type="SAM" id="MobiDB-lite"/>
    </source>
</evidence>
<dbReference type="GO" id="GO:0033148">
    <property type="term" value="P:positive regulation of intracellular estrogen receptor signaling pathway"/>
    <property type="evidence" value="ECO:0007669"/>
    <property type="project" value="TreeGrafter"/>
</dbReference>
<name>A0A672K7L2_SINGR</name>
<dbReference type="InterPro" id="IPR028213">
    <property type="entry name" value="PA1"/>
</dbReference>
<reference evidence="2" key="2">
    <citation type="submission" date="2025-09" db="UniProtKB">
        <authorList>
            <consortium name="Ensembl"/>
        </authorList>
    </citation>
    <scope>IDENTIFICATION</scope>
</reference>
<dbReference type="GO" id="GO:0044666">
    <property type="term" value="C:MLL3/4 complex"/>
    <property type="evidence" value="ECO:0007669"/>
    <property type="project" value="TreeGrafter"/>
</dbReference>
<dbReference type="GO" id="GO:0030331">
    <property type="term" value="F:nuclear estrogen receptor binding"/>
    <property type="evidence" value="ECO:0007669"/>
    <property type="project" value="TreeGrafter"/>
</dbReference>
<reference evidence="2" key="1">
    <citation type="submission" date="2025-08" db="UniProtKB">
        <authorList>
            <consortium name="Ensembl"/>
        </authorList>
    </citation>
    <scope>IDENTIFICATION</scope>
</reference>
<dbReference type="PANTHER" id="PTHR28467:SF1">
    <property type="entry name" value="PAXIP1-ASSOCIATED GLUTAMATE-RICH PROTEIN 1"/>
    <property type="match status" value="1"/>
</dbReference>
<dbReference type="GO" id="GO:1902808">
    <property type="term" value="P:positive regulation of cell cycle G1/S phase transition"/>
    <property type="evidence" value="ECO:0007669"/>
    <property type="project" value="TreeGrafter"/>
</dbReference>
<dbReference type="InParanoid" id="A0A672K7L2"/>
<accession>A0A672K7L2</accession>
<proteinExistence type="predicted"/>
<dbReference type="Proteomes" id="UP000472262">
    <property type="component" value="Unassembled WGS sequence"/>
</dbReference>
<protein>
    <submittedName>
        <fullName evidence="2">Uncharacterized protein</fullName>
    </submittedName>
</protein>
<evidence type="ECO:0000313" key="3">
    <source>
        <dbReference type="Proteomes" id="UP000472262"/>
    </source>
</evidence>
<sequence>IPTEFDFDEEQTTTPKNSFLSRRRTPGSSARSAVRREARLDKVLSDMKRHRRMEGQILRPGRSRALKSGPPARRTPKLNLTGTTIFVISTSNLEHNLVRHMALIL</sequence>
<dbReference type="AlphaFoldDB" id="A0A672K7L2"/>